<feature type="binding site" evidence="8">
    <location>
        <position position="45"/>
    </location>
    <ligand>
        <name>L-glutamine</name>
        <dbReference type="ChEBI" id="CHEBI:58359"/>
    </ligand>
</feature>
<dbReference type="Gene3D" id="3.40.50.880">
    <property type="match status" value="1"/>
</dbReference>
<evidence type="ECO:0000256" key="1">
    <source>
        <dbReference type="ARBA" id="ARBA00005077"/>
    </source>
</evidence>
<dbReference type="PRINTS" id="PR00099">
    <property type="entry name" value="CPSGATASE"/>
</dbReference>
<feature type="active site" description="Nucleophile" evidence="8">
    <location>
        <position position="257"/>
    </location>
</feature>
<dbReference type="InterPro" id="IPR035686">
    <property type="entry name" value="CPSase_GATase1"/>
</dbReference>
<dbReference type="Pfam" id="PF00988">
    <property type="entry name" value="CPSase_sm_chain"/>
    <property type="match status" value="1"/>
</dbReference>
<comment type="subunit">
    <text evidence="8">Composed of two chains; the small (or glutamine) chain promotes the hydrolysis of glutamine to ammonia, which is used by the large (or ammonia) chain to synthesize carbamoyl phosphate. Tetramer of heterodimers (alpha,beta)4.</text>
</comment>
<proteinExistence type="inferred from homology"/>
<dbReference type="Proteomes" id="UP000460549">
    <property type="component" value="Unassembled WGS sequence"/>
</dbReference>
<feature type="binding site" evidence="8">
    <location>
        <position position="230"/>
    </location>
    <ligand>
        <name>L-glutamine</name>
        <dbReference type="ChEBI" id="CHEBI:58359"/>
    </ligand>
</feature>
<dbReference type="CDD" id="cd01744">
    <property type="entry name" value="GATase1_CPSase"/>
    <property type="match status" value="1"/>
</dbReference>
<comment type="function">
    <text evidence="8">Small subunit of the glutamine-dependent carbamoyl phosphate synthetase (CPSase). CPSase catalyzes the formation of carbamoyl phosphate from the ammonia moiety of glutamine, carbonate, and phosphate donated by ATP, constituting the first step of 2 biosynthetic pathways, one leading to arginine and/or urea and the other to pyrimidine nucleotides. The small subunit (glutamine amidotransferase) binds and cleaves glutamine to supply the large subunit with the substrate ammonia.</text>
</comment>
<dbReference type="SUPFAM" id="SSF52021">
    <property type="entry name" value="Carbamoyl phosphate synthetase, small subunit N-terminal domain"/>
    <property type="match status" value="1"/>
</dbReference>
<dbReference type="PRINTS" id="PR00097">
    <property type="entry name" value="ANTSNTHASEII"/>
</dbReference>
<dbReference type="UniPathway" id="UPA00070">
    <property type="reaction ID" value="UER00115"/>
</dbReference>
<keyword evidence="8" id="KW-0665">Pyrimidine biosynthesis</keyword>
<evidence type="ECO:0000256" key="2">
    <source>
        <dbReference type="ARBA" id="ARBA00007800"/>
    </source>
</evidence>
<dbReference type="InterPro" id="IPR017926">
    <property type="entry name" value="GATASE"/>
</dbReference>
<feature type="domain" description="Carbamoyl-phosphate synthase small subunit N-terminal" evidence="9">
    <location>
        <begin position="2"/>
        <end position="130"/>
    </location>
</feature>
<comment type="pathway">
    <text evidence="8">Pyrimidine metabolism; UMP biosynthesis via de novo pathway; (S)-dihydroorotate from bicarbonate: step 1/3.</text>
</comment>
<gene>
    <name evidence="8 10" type="primary">carA</name>
    <name evidence="10" type="ORF">FYJ80_09395</name>
</gene>
<dbReference type="Pfam" id="PF00117">
    <property type="entry name" value="GATase"/>
    <property type="match status" value="1"/>
</dbReference>
<protein>
    <recommendedName>
        <fullName evidence="8">Carbamoyl phosphate synthase small chain</fullName>
        <ecNumber evidence="8">6.3.5.5</ecNumber>
    </recommendedName>
    <alternativeName>
        <fullName evidence="8">Carbamoyl phosphate synthetase glutamine chain</fullName>
    </alternativeName>
</protein>
<feature type="binding site" evidence="8">
    <location>
        <position position="261"/>
    </location>
    <ligand>
        <name>L-glutamine</name>
        <dbReference type="ChEBI" id="CHEBI:58359"/>
    </ligand>
</feature>
<feature type="binding site" evidence="8">
    <location>
        <position position="258"/>
    </location>
    <ligand>
        <name>L-glutamine</name>
        <dbReference type="ChEBI" id="CHEBI:58359"/>
    </ligand>
</feature>
<evidence type="ECO:0000256" key="3">
    <source>
        <dbReference type="ARBA" id="ARBA00022598"/>
    </source>
</evidence>
<keyword evidence="5 8" id="KW-0067">ATP-binding</keyword>
<comment type="pathway">
    <text evidence="1 8">Amino-acid biosynthesis; L-arginine biosynthesis; carbamoyl phosphate from bicarbonate: step 1/1.</text>
</comment>
<dbReference type="GO" id="GO:0004088">
    <property type="term" value="F:carbamoyl-phosphate synthase (glutamine-hydrolyzing) activity"/>
    <property type="evidence" value="ECO:0007669"/>
    <property type="project" value="UniProtKB-UniRule"/>
</dbReference>
<dbReference type="PRINTS" id="PR00096">
    <property type="entry name" value="GATASE"/>
</dbReference>
<dbReference type="InterPro" id="IPR050472">
    <property type="entry name" value="Anth_synth/Amidotransfase"/>
</dbReference>
<dbReference type="GO" id="GO:0006526">
    <property type="term" value="P:L-arginine biosynthetic process"/>
    <property type="evidence" value="ECO:0007669"/>
    <property type="project" value="UniProtKB-UniRule"/>
</dbReference>
<dbReference type="GO" id="GO:0006207">
    <property type="term" value="P:'de novo' pyrimidine nucleobase biosynthetic process"/>
    <property type="evidence" value="ECO:0007669"/>
    <property type="project" value="InterPro"/>
</dbReference>
<dbReference type="InterPro" id="IPR002474">
    <property type="entry name" value="CarbamoylP_synth_ssu_N"/>
</dbReference>
<comment type="caution">
    <text evidence="10">The sequence shown here is derived from an EMBL/GenBank/DDBJ whole genome shotgun (WGS) entry which is preliminary data.</text>
</comment>
<dbReference type="PANTHER" id="PTHR43418:SF7">
    <property type="entry name" value="CARBAMOYL-PHOSPHATE SYNTHASE SMALL CHAIN"/>
    <property type="match status" value="1"/>
</dbReference>
<feature type="binding site" evidence="8">
    <location>
        <position position="232"/>
    </location>
    <ligand>
        <name>L-glutamine</name>
        <dbReference type="ChEBI" id="CHEBI:58359"/>
    </ligand>
</feature>
<dbReference type="SMART" id="SM01097">
    <property type="entry name" value="CPSase_sm_chain"/>
    <property type="match status" value="1"/>
</dbReference>
<keyword evidence="3 8" id="KW-0436">Ligase</keyword>
<feature type="binding site" evidence="8">
    <location>
        <position position="302"/>
    </location>
    <ligand>
        <name>L-glutamine</name>
        <dbReference type="ChEBI" id="CHEBI:58359"/>
    </ligand>
</feature>
<evidence type="ECO:0000256" key="5">
    <source>
        <dbReference type="ARBA" id="ARBA00022840"/>
    </source>
</evidence>
<dbReference type="HAMAP" id="MF_01209">
    <property type="entry name" value="CPSase_S_chain"/>
    <property type="match status" value="1"/>
</dbReference>
<keyword evidence="8" id="KW-0055">Arginine biosynthesis</keyword>
<dbReference type="GO" id="GO:0005524">
    <property type="term" value="F:ATP binding"/>
    <property type="evidence" value="ECO:0007669"/>
    <property type="project" value="UniProtKB-UniRule"/>
</dbReference>
<keyword evidence="4 8" id="KW-0547">Nucleotide-binding</keyword>
<feature type="region of interest" description="CPSase" evidence="8">
    <location>
        <begin position="1"/>
        <end position="181"/>
    </location>
</feature>
<accession>A0A7X2TSI1</accession>
<dbReference type="InterPro" id="IPR036480">
    <property type="entry name" value="CarbP_synth_ssu_N_sf"/>
</dbReference>
<dbReference type="RefSeq" id="WP_328596774.1">
    <property type="nucleotide sequence ID" value="NZ_VUNN01000022.1"/>
</dbReference>
<dbReference type="GO" id="GO:0006541">
    <property type="term" value="P:glutamine metabolic process"/>
    <property type="evidence" value="ECO:0007669"/>
    <property type="project" value="InterPro"/>
</dbReference>
<reference evidence="10 11" key="1">
    <citation type="submission" date="2019-08" db="EMBL/GenBank/DDBJ databases">
        <title>In-depth cultivation of the pig gut microbiome towards novel bacterial diversity and tailored functional studies.</title>
        <authorList>
            <person name="Wylensek D."/>
            <person name="Hitch T.C.A."/>
            <person name="Clavel T."/>
        </authorList>
    </citation>
    <scope>NUCLEOTIDE SEQUENCE [LARGE SCALE GENOMIC DNA]</scope>
    <source>
        <strain evidence="10 11">NM-380-WT-3C1</strain>
    </source>
</reference>
<dbReference type="GO" id="GO:0044205">
    <property type="term" value="P:'de novo' UMP biosynthetic process"/>
    <property type="evidence" value="ECO:0007669"/>
    <property type="project" value="UniProtKB-UniRule"/>
</dbReference>
<evidence type="ECO:0000256" key="7">
    <source>
        <dbReference type="ARBA" id="ARBA00048816"/>
    </source>
</evidence>
<evidence type="ECO:0000256" key="4">
    <source>
        <dbReference type="ARBA" id="ARBA00022741"/>
    </source>
</evidence>
<evidence type="ECO:0000259" key="9">
    <source>
        <dbReference type="SMART" id="SM01097"/>
    </source>
</evidence>
<dbReference type="UniPathway" id="UPA00068">
    <property type="reaction ID" value="UER00171"/>
</dbReference>
<dbReference type="PANTHER" id="PTHR43418">
    <property type="entry name" value="MULTIFUNCTIONAL TRYPTOPHAN BIOSYNTHESIS PROTEIN-RELATED"/>
    <property type="match status" value="1"/>
</dbReference>
<organism evidence="10 11">
    <name type="scientific">Bullifex porci</name>
    <dbReference type="NCBI Taxonomy" id="2606638"/>
    <lineage>
        <taxon>Bacteria</taxon>
        <taxon>Pseudomonadati</taxon>
        <taxon>Spirochaetota</taxon>
        <taxon>Spirochaetia</taxon>
        <taxon>Spirochaetales</taxon>
        <taxon>Spirochaetaceae</taxon>
        <taxon>Bullifex</taxon>
    </lineage>
</organism>
<dbReference type="Gene3D" id="3.50.30.20">
    <property type="entry name" value="Carbamoyl-phosphate synthase small subunit, N-terminal domain"/>
    <property type="match status" value="1"/>
</dbReference>
<dbReference type="NCBIfam" id="TIGR01368">
    <property type="entry name" value="CPSaseIIsmall"/>
    <property type="match status" value="1"/>
</dbReference>
<feature type="active site" evidence="8">
    <location>
        <position position="341"/>
    </location>
</feature>
<keyword evidence="11" id="KW-1185">Reference proteome</keyword>
<evidence type="ECO:0000256" key="8">
    <source>
        <dbReference type="HAMAP-Rule" id="MF_01209"/>
    </source>
</evidence>
<dbReference type="NCBIfam" id="NF009475">
    <property type="entry name" value="PRK12838.1"/>
    <property type="match status" value="1"/>
</dbReference>
<feature type="binding site" evidence="8">
    <location>
        <position position="301"/>
    </location>
    <ligand>
        <name>L-glutamine</name>
        <dbReference type="ChEBI" id="CHEBI:58359"/>
    </ligand>
</feature>
<dbReference type="AlphaFoldDB" id="A0A7X2TSI1"/>
<evidence type="ECO:0000313" key="10">
    <source>
        <dbReference type="EMBL" id="MSU06983.1"/>
    </source>
</evidence>
<dbReference type="EMBL" id="VUNN01000022">
    <property type="protein sequence ID" value="MSU06983.1"/>
    <property type="molecule type" value="Genomic_DNA"/>
</dbReference>
<dbReference type="SUPFAM" id="SSF52317">
    <property type="entry name" value="Class I glutamine amidotransferase-like"/>
    <property type="match status" value="1"/>
</dbReference>
<evidence type="ECO:0000313" key="11">
    <source>
        <dbReference type="Proteomes" id="UP000460549"/>
    </source>
</evidence>
<keyword evidence="6 8" id="KW-0315">Glutamine amidotransferase</keyword>
<dbReference type="InterPro" id="IPR029062">
    <property type="entry name" value="Class_I_gatase-like"/>
</dbReference>
<feature type="binding site" evidence="8">
    <location>
        <position position="299"/>
    </location>
    <ligand>
        <name>L-glutamine</name>
        <dbReference type="ChEBI" id="CHEBI:58359"/>
    </ligand>
</feature>
<dbReference type="EC" id="6.3.5.5" evidence="8"/>
<comment type="catalytic activity">
    <reaction evidence="7 8">
        <text>hydrogencarbonate + L-glutamine + 2 ATP + H2O = carbamoyl phosphate + L-glutamate + 2 ADP + phosphate + 2 H(+)</text>
        <dbReference type="Rhea" id="RHEA:18633"/>
        <dbReference type="ChEBI" id="CHEBI:15377"/>
        <dbReference type="ChEBI" id="CHEBI:15378"/>
        <dbReference type="ChEBI" id="CHEBI:17544"/>
        <dbReference type="ChEBI" id="CHEBI:29985"/>
        <dbReference type="ChEBI" id="CHEBI:30616"/>
        <dbReference type="ChEBI" id="CHEBI:43474"/>
        <dbReference type="ChEBI" id="CHEBI:58228"/>
        <dbReference type="ChEBI" id="CHEBI:58359"/>
        <dbReference type="ChEBI" id="CHEBI:456216"/>
        <dbReference type="EC" id="6.3.5.5"/>
    </reaction>
</comment>
<feature type="active site" evidence="8">
    <location>
        <position position="343"/>
    </location>
</feature>
<comment type="similarity">
    <text evidence="2 8">Belongs to the CarA family.</text>
</comment>
<dbReference type="InterPro" id="IPR006274">
    <property type="entry name" value="CarbamoylP_synth_ssu"/>
</dbReference>
<dbReference type="PROSITE" id="PS51273">
    <property type="entry name" value="GATASE_TYPE_1"/>
    <property type="match status" value="1"/>
</dbReference>
<sequence length="362" mass="39818">MQKAYLKLKDGTIFSGILHGKANVCGEVVFNTSMTGYPEILTDPSYNGQIVVMTYPLIGNYGVDIYEKESSSIKATALIVKKLYRGPLPEGKTSLEEYMSKGDKPILEGIDTRALTLHLRDNGSQNGVIYLEGMEAEADKILSTFPKITERDLISEVAVDKVTQSPELSEGFVAPPTNPTLKAAVVDYGIKYSIIDDLYQRNCAVTLFPPTFKAEDVLDKGYDLLFLSNGPGDPALLTQSVEEIKKCLKKIPIRGICLGHQLLTLALGGKTVKMDFGHHGGNQPVKDMITGKTFVTSQNHGFMSDEKTLPSEVLVWMRNANDNSVEGIISKENNVKSVQFHPEASPGPHDKNDIFDEFLKEL</sequence>
<evidence type="ECO:0000256" key="6">
    <source>
        <dbReference type="ARBA" id="ARBA00022962"/>
    </source>
</evidence>
<comment type="catalytic activity">
    <reaction evidence="8">
        <text>L-glutamine + H2O = L-glutamate + NH4(+)</text>
        <dbReference type="Rhea" id="RHEA:15889"/>
        <dbReference type="ChEBI" id="CHEBI:15377"/>
        <dbReference type="ChEBI" id="CHEBI:28938"/>
        <dbReference type="ChEBI" id="CHEBI:29985"/>
        <dbReference type="ChEBI" id="CHEBI:58359"/>
    </reaction>
</comment>
<name>A0A7X2TSI1_9SPIO</name>
<keyword evidence="8" id="KW-0028">Amino-acid biosynthesis</keyword>